<dbReference type="eggNOG" id="ENOG502S1HU">
    <property type="taxonomic scope" value="Eukaryota"/>
</dbReference>
<sequence length="252" mass="28675">MNGFKVISRSDLIDPGFENGSDDDDGLEYMKQVSIDIVDTQAKQGVDSSNDKDNETKEDQKSDEEMGDEFDFPLFSAVSSTAVNDDKADDRGRSETRTMKVSLREPSIETVKNIRPDSYYFASYSEDDKSKFLVAAVSAEDVYAQGASLGALATSLPWKCLDLKEHNLKIESEQRRLKKQRRRAGKKKREQKIAGKERNSEREKKQRLLEKQIEARKLKKMFHKRGGKKHKKKAEESGASAEKAQPPKYRTE</sequence>
<dbReference type="InterPro" id="IPR018555">
    <property type="entry name" value="C630.06c-like"/>
</dbReference>
<feature type="region of interest" description="Disordered" evidence="1">
    <location>
        <begin position="38"/>
        <end position="68"/>
    </location>
</feature>
<evidence type="ECO:0000313" key="2">
    <source>
        <dbReference type="EMBL" id="CCE81458.1"/>
    </source>
</evidence>
<evidence type="ECO:0000256" key="1">
    <source>
        <dbReference type="SAM" id="MobiDB-lite"/>
    </source>
</evidence>
<dbReference type="EMBL" id="FO082051">
    <property type="protein sequence ID" value="CCE81458.1"/>
    <property type="molecule type" value="Genomic_DNA"/>
</dbReference>
<accession>G8YE59</accession>
<keyword evidence="3" id="KW-1185">Reference proteome</keyword>
<dbReference type="OrthoDB" id="3994490at2759"/>
<reference evidence="2 3" key="1">
    <citation type="journal article" date="2012" name="G3 (Bethesda)">
        <title>Pichia sorbitophila, an interspecies yeast hybrid reveals early steps of genome resolution following polyploidization.</title>
        <authorList>
            <person name="Leh Louis V."/>
            <person name="Despons L."/>
            <person name="Friedrich A."/>
            <person name="Martin T."/>
            <person name="Durrens P."/>
            <person name="Casaregola S."/>
            <person name="Neuveglise C."/>
            <person name="Fairhead C."/>
            <person name="Marck C."/>
            <person name="Cruz J.A."/>
            <person name="Straub M.L."/>
            <person name="Kugler V."/>
            <person name="Sacerdot C."/>
            <person name="Uzunov Z."/>
            <person name="Thierry A."/>
            <person name="Weiss S."/>
            <person name="Bleykasten C."/>
            <person name="De Montigny J."/>
            <person name="Jacques N."/>
            <person name="Jung P."/>
            <person name="Lemaire M."/>
            <person name="Mallet S."/>
            <person name="Morel G."/>
            <person name="Richard G.F."/>
            <person name="Sarkar A."/>
            <person name="Savel G."/>
            <person name="Schacherer J."/>
            <person name="Seret M.L."/>
            <person name="Talla E."/>
            <person name="Samson G."/>
            <person name="Jubin C."/>
            <person name="Poulain J."/>
            <person name="Vacherie B."/>
            <person name="Barbe V."/>
            <person name="Pelletier E."/>
            <person name="Sherman D.J."/>
            <person name="Westhof E."/>
            <person name="Weissenbach J."/>
            <person name="Baret P.V."/>
            <person name="Wincker P."/>
            <person name="Gaillardin C."/>
            <person name="Dujon B."/>
            <person name="Souciet J.L."/>
        </authorList>
    </citation>
    <scope>NUCLEOTIDE SEQUENCE [LARGE SCALE GENOMIC DNA]</scope>
    <source>
        <strain evidence="3">ATCC MYA-4447 / BCRC 22081 / CBS 7064 / NBRC 10061 / NRRL Y-12695</strain>
    </source>
</reference>
<dbReference type="HOGENOM" id="CLU_077719_1_0_1"/>
<gene>
    <name evidence="2" type="primary">Piso0_002115</name>
    <name evidence="2" type="ORF">GNLVRS01_PISO0I03198g</name>
</gene>
<feature type="region of interest" description="Disordered" evidence="1">
    <location>
        <begin position="1"/>
        <end position="26"/>
    </location>
</feature>
<protein>
    <submittedName>
        <fullName evidence="2">Piso0_002115 protein</fullName>
    </submittedName>
</protein>
<organism evidence="2 3">
    <name type="scientific">Pichia sorbitophila (strain ATCC MYA-4447 / BCRC 22081 / CBS 7064 / NBRC 10061 / NRRL Y-12695)</name>
    <name type="common">Hybrid yeast</name>
    <dbReference type="NCBI Taxonomy" id="559304"/>
    <lineage>
        <taxon>Eukaryota</taxon>
        <taxon>Fungi</taxon>
        <taxon>Dikarya</taxon>
        <taxon>Ascomycota</taxon>
        <taxon>Saccharomycotina</taxon>
        <taxon>Pichiomycetes</taxon>
        <taxon>Debaryomycetaceae</taxon>
        <taxon>Millerozyma</taxon>
    </lineage>
</organism>
<feature type="compositionally biased region" description="Basic residues" evidence="1">
    <location>
        <begin position="217"/>
        <end position="232"/>
    </location>
</feature>
<dbReference type="AlphaFoldDB" id="G8YE59"/>
<name>G8YE59_PICSO</name>
<dbReference type="FunCoup" id="G8YE59">
    <property type="interactions" value="29"/>
</dbReference>
<feature type="region of interest" description="Disordered" evidence="1">
    <location>
        <begin position="172"/>
        <end position="252"/>
    </location>
</feature>
<dbReference type="InParanoid" id="G8YE59"/>
<dbReference type="Pfam" id="PF09428">
    <property type="entry name" value="DUF2011"/>
    <property type="match status" value="1"/>
</dbReference>
<feature type="compositionally biased region" description="Basic and acidic residues" evidence="1">
    <location>
        <begin position="191"/>
        <end position="216"/>
    </location>
</feature>
<feature type="compositionally biased region" description="Basic and acidic residues" evidence="1">
    <location>
        <begin position="49"/>
        <end position="64"/>
    </location>
</feature>
<dbReference type="STRING" id="559304.G8YE59"/>
<evidence type="ECO:0000313" key="3">
    <source>
        <dbReference type="Proteomes" id="UP000005222"/>
    </source>
</evidence>
<dbReference type="OMA" id="HEVIVDH"/>
<feature type="compositionally biased region" description="Basic residues" evidence="1">
    <location>
        <begin position="176"/>
        <end position="190"/>
    </location>
</feature>
<dbReference type="Proteomes" id="UP000005222">
    <property type="component" value="Chromosome I"/>
</dbReference>
<proteinExistence type="predicted"/>